<dbReference type="InterPro" id="IPR037079">
    <property type="entry name" value="AF2212/PG0164-like_sf"/>
</dbReference>
<organism evidence="1 2">
    <name type="scientific">Actinoplanes lobatus</name>
    <dbReference type="NCBI Taxonomy" id="113568"/>
    <lineage>
        <taxon>Bacteria</taxon>
        <taxon>Bacillati</taxon>
        <taxon>Actinomycetota</taxon>
        <taxon>Actinomycetes</taxon>
        <taxon>Micromonosporales</taxon>
        <taxon>Micromonosporaceae</taxon>
        <taxon>Actinoplanes</taxon>
    </lineage>
</organism>
<keyword evidence="2" id="KW-1185">Reference proteome</keyword>
<dbReference type="Pfam" id="PF08922">
    <property type="entry name" value="DUF1905"/>
    <property type="match status" value="1"/>
</dbReference>
<evidence type="ECO:0000313" key="2">
    <source>
        <dbReference type="Proteomes" id="UP000631312"/>
    </source>
</evidence>
<name>A0ABQ4AY23_9ACTN</name>
<comment type="caution">
    <text evidence="1">The sequence shown here is derived from an EMBL/GenBank/DDBJ whole genome shotgun (WGS) entry which is preliminary data.</text>
</comment>
<protein>
    <recommendedName>
        <fullName evidence="3">DUF1905 domain-containing protein</fullName>
    </recommendedName>
</protein>
<dbReference type="Gene3D" id="2.40.30.100">
    <property type="entry name" value="AF2212/PG0164-like"/>
    <property type="match status" value="1"/>
</dbReference>
<reference evidence="1 2" key="1">
    <citation type="submission" date="2021-01" db="EMBL/GenBank/DDBJ databases">
        <title>Whole genome shotgun sequence of Actinoplanes lobatus NBRC 12513.</title>
        <authorList>
            <person name="Komaki H."/>
            <person name="Tamura T."/>
        </authorList>
    </citation>
    <scope>NUCLEOTIDE SEQUENCE [LARGE SCALE GENOMIC DNA]</scope>
    <source>
        <strain evidence="1 2">NBRC 12513</strain>
    </source>
</reference>
<sequence length="134" mass="14475">MVAYAVGMSVDLFAGISVRDYPAAMSYPGGMLLLVRVEFESELWIWDARRDDSWTFVSLPVAASEEIRERAGGLSRGFGSLRVRAGLGGSSWTTSVFPDSGRGAYVLPVKKAIRKAESLTAGDVITVTVELLDL</sequence>
<dbReference type="SUPFAM" id="SSF141694">
    <property type="entry name" value="AF2212/PG0164-like"/>
    <property type="match status" value="1"/>
</dbReference>
<evidence type="ECO:0008006" key="3">
    <source>
        <dbReference type="Google" id="ProtNLM"/>
    </source>
</evidence>
<accession>A0ABQ4AY23</accession>
<proteinExistence type="predicted"/>
<dbReference type="EMBL" id="BOMP01000179">
    <property type="protein sequence ID" value="GIE45927.1"/>
    <property type="molecule type" value="Genomic_DNA"/>
</dbReference>
<dbReference type="InterPro" id="IPR015018">
    <property type="entry name" value="DUF1905"/>
</dbReference>
<gene>
    <name evidence="1" type="ORF">Alo02nite_88250</name>
</gene>
<dbReference type="Proteomes" id="UP000631312">
    <property type="component" value="Unassembled WGS sequence"/>
</dbReference>
<evidence type="ECO:0000313" key="1">
    <source>
        <dbReference type="EMBL" id="GIE45927.1"/>
    </source>
</evidence>